<proteinExistence type="predicted"/>
<dbReference type="EMBL" id="KV448489">
    <property type="protein sequence ID" value="OAX35557.1"/>
    <property type="molecule type" value="Genomic_DNA"/>
</dbReference>
<name>A0A1B7MSM8_9AGAM</name>
<accession>A0A1B7MSM8</accession>
<keyword evidence="1" id="KW-1133">Transmembrane helix</keyword>
<keyword evidence="1" id="KW-0472">Membrane</keyword>
<feature type="transmembrane region" description="Helical" evidence="1">
    <location>
        <begin position="76"/>
        <end position="96"/>
    </location>
</feature>
<keyword evidence="1" id="KW-0812">Transmembrane</keyword>
<feature type="transmembrane region" description="Helical" evidence="1">
    <location>
        <begin position="47"/>
        <end position="64"/>
    </location>
</feature>
<dbReference type="InParanoid" id="A0A1B7MSM8"/>
<feature type="transmembrane region" description="Helical" evidence="1">
    <location>
        <begin position="20"/>
        <end position="42"/>
    </location>
</feature>
<dbReference type="STRING" id="1314800.A0A1B7MSM8"/>
<dbReference type="AlphaFoldDB" id="A0A1B7MSM8"/>
<keyword evidence="3" id="KW-1185">Reference proteome</keyword>
<reference evidence="2 3" key="1">
    <citation type="submission" date="2016-06" db="EMBL/GenBank/DDBJ databases">
        <title>Comparative genomics of the ectomycorrhizal sister species Rhizopogon vinicolor and Rhizopogon vesiculosus (Basidiomycota: Boletales) reveals a divergence of the mating type B locus.</title>
        <authorList>
            <consortium name="DOE Joint Genome Institute"/>
            <person name="Mujic A.B."/>
            <person name="Kuo A."/>
            <person name="Tritt A."/>
            <person name="Lipzen A."/>
            <person name="Chen C."/>
            <person name="Johnson J."/>
            <person name="Sharma A."/>
            <person name="Barry K."/>
            <person name="Grigoriev I.V."/>
            <person name="Spatafora J.W."/>
        </authorList>
    </citation>
    <scope>NUCLEOTIDE SEQUENCE [LARGE SCALE GENOMIC DNA]</scope>
    <source>
        <strain evidence="2 3">AM-OR11-026</strain>
    </source>
</reference>
<evidence type="ECO:0000313" key="2">
    <source>
        <dbReference type="EMBL" id="OAX35557.1"/>
    </source>
</evidence>
<dbReference type="OrthoDB" id="284718at2759"/>
<evidence type="ECO:0000313" key="3">
    <source>
        <dbReference type="Proteomes" id="UP000092154"/>
    </source>
</evidence>
<sequence length="108" mass="11669">MSADSPKDATRETKLSLPKTWHAESADAMGSMGMFLAGLVLVSRNRYLAWPVVLLALSSLMNQHPLRTKEGGSTPWATLMTAVLALIVSHAVMFTFTDPMTGAIKFSS</sequence>
<protein>
    <submittedName>
        <fullName evidence="2">Uncharacterized protein</fullName>
    </submittedName>
</protein>
<organism evidence="2 3">
    <name type="scientific">Rhizopogon vinicolor AM-OR11-026</name>
    <dbReference type="NCBI Taxonomy" id="1314800"/>
    <lineage>
        <taxon>Eukaryota</taxon>
        <taxon>Fungi</taxon>
        <taxon>Dikarya</taxon>
        <taxon>Basidiomycota</taxon>
        <taxon>Agaricomycotina</taxon>
        <taxon>Agaricomycetes</taxon>
        <taxon>Agaricomycetidae</taxon>
        <taxon>Boletales</taxon>
        <taxon>Suillineae</taxon>
        <taxon>Rhizopogonaceae</taxon>
        <taxon>Rhizopogon</taxon>
    </lineage>
</organism>
<dbReference type="Proteomes" id="UP000092154">
    <property type="component" value="Unassembled WGS sequence"/>
</dbReference>
<gene>
    <name evidence="2" type="ORF">K503DRAFT_868191</name>
</gene>
<evidence type="ECO:0000256" key="1">
    <source>
        <dbReference type="SAM" id="Phobius"/>
    </source>
</evidence>